<evidence type="ECO:0000313" key="2">
    <source>
        <dbReference type="EMBL" id="MBO1513707.1"/>
    </source>
</evidence>
<dbReference type="PROSITE" id="PS51186">
    <property type="entry name" value="GNAT"/>
    <property type="match status" value="1"/>
</dbReference>
<dbReference type="RefSeq" id="WP_207980656.1">
    <property type="nucleotide sequence ID" value="NZ_JAGDEL010000016.1"/>
</dbReference>
<accession>A0ABS3N5Y8</accession>
<dbReference type="Gene3D" id="3.40.630.30">
    <property type="match status" value="1"/>
</dbReference>
<dbReference type="InterPro" id="IPR022525">
    <property type="entry name" value="GNAT_AblB"/>
</dbReference>
<organism evidence="2 3">
    <name type="scientific">Metabacillus bambusae</name>
    <dbReference type="NCBI Taxonomy" id="2795218"/>
    <lineage>
        <taxon>Bacteria</taxon>
        <taxon>Bacillati</taxon>
        <taxon>Bacillota</taxon>
        <taxon>Bacilli</taxon>
        <taxon>Bacillales</taxon>
        <taxon>Bacillaceae</taxon>
        <taxon>Metabacillus</taxon>
    </lineage>
</organism>
<name>A0ABS3N5Y8_9BACI</name>
<evidence type="ECO:0000259" key="1">
    <source>
        <dbReference type="PROSITE" id="PS51186"/>
    </source>
</evidence>
<reference evidence="2 3" key="1">
    <citation type="submission" date="2021-03" db="EMBL/GenBank/DDBJ databases">
        <title>Whole genome sequence of Metabacillus bambusae BG109.</title>
        <authorList>
            <person name="Jeong J.W."/>
        </authorList>
    </citation>
    <scope>NUCLEOTIDE SEQUENCE [LARGE SCALE GENOMIC DNA]</scope>
    <source>
        <strain evidence="2 3">BG109</strain>
    </source>
</reference>
<feature type="domain" description="N-acetyltransferase" evidence="1">
    <location>
        <begin position="131"/>
        <end position="282"/>
    </location>
</feature>
<dbReference type="NCBIfam" id="TIGR03827">
    <property type="entry name" value="GNAT_ablB"/>
    <property type="match status" value="1"/>
</dbReference>
<proteinExistence type="predicted"/>
<protein>
    <submittedName>
        <fullName evidence="2">Beta-lysine N-acetyltransferase</fullName>
    </submittedName>
</protein>
<dbReference type="EMBL" id="JAGDEL010000016">
    <property type="protein sequence ID" value="MBO1513707.1"/>
    <property type="molecule type" value="Genomic_DNA"/>
</dbReference>
<dbReference type="InterPro" id="IPR000182">
    <property type="entry name" value="GNAT_dom"/>
</dbReference>
<dbReference type="SUPFAM" id="SSF55729">
    <property type="entry name" value="Acyl-CoA N-acyltransferases (Nat)"/>
    <property type="match status" value="1"/>
</dbReference>
<gene>
    <name evidence="2" type="primary">ablB</name>
    <name evidence="2" type="ORF">I7822_18970</name>
</gene>
<sequence length="288" mass="33909">MKPAYETKNIKTSDYSVQFYLDYFNERLRVDNYRGNMSMILQELNEILDKNSFTKVIFFSRPEHWLQLLAKGFELEAIIKGFFNGTDNYVMTCYKEIERRTNKYWIQEDTILQRVLEKEQKQIKASIPDHYHFRKATSLDAKKLAELYAMVFKIYPTPMSDPEYVKRMIEAGTIFYIVECNKQIVSSASADINQLFHHAELTDCATLPEHRKYGLMKKLLIHLEADLKNRGIFCAFSIARALSFGMNAAFYQLGYQYNGRLTNNCYIFDKLEDMNVWVKDLSSEVKKI</sequence>
<dbReference type="InterPro" id="IPR016181">
    <property type="entry name" value="Acyl_CoA_acyltransferase"/>
</dbReference>
<comment type="caution">
    <text evidence="2">The sequence shown here is derived from an EMBL/GenBank/DDBJ whole genome shotgun (WGS) entry which is preliminary data.</text>
</comment>
<dbReference type="Proteomes" id="UP000663981">
    <property type="component" value="Unassembled WGS sequence"/>
</dbReference>
<evidence type="ECO:0000313" key="3">
    <source>
        <dbReference type="Proteomes" id="UP000663981"/>
    </source>
</evidence>
<keyword evidence="3" id="KW-1185">Reference proteome</keyword>
<dbReference type="Pfam" id="PF00583">
    <property type="entry name" value="Acetyltransf_1"/>
    <property type="match status" value="1"/>
</dbReference>
<dbReference type="CDD" id="cd04301">
    <property type="entry name" value="NAT_SF"/>
    <property type="match status" value="1"/>
</dbReference>